<gene>
    <name evidence="1" type="ORF">OMM_12522</name>
</gene>
<dbReference type="Proteomes" id="UP000189670">
    <property type="component" value="Unassembled WGS sequence"/>
</dbReference>
<proteinExistence type="predicted"/>
<accession>A0A1V1NVN7</accession>
<protein>
    <submittedName>
        <fullName evidence="1">Uncharacterized protein</fullName>
    </submittedName>
</protein>
<evidence type="ECO:0000313" key="1">
    <source>
        <dbReference type="EMBL" id="ETR66650.1"/>
    </source>
</evidence>
<reference evidence="2" key="1">
    <citation type="submission" date="2012-11" db="EMBL/GenBank/DDBJ databases">
        <authorList>
            <person name="Lucero-Rivera Y.E."/>
            <person name="Tovar-Ramirez D."/>
        </authorList>
    </citation>
    <scope>NUCLEOTIDE SEQUENCE [LARGE SCALE GENOMIC DNA]</scope>
    <source>
        <strain evidence="2">Araruama</strain>
    </source>
</reference>
<comment type="caution">
    <text evidence="1">The sequence shown here is derived from an EMBL/GenBank/DDBJ whole genome shotgun (WGS) entry which is preliminary data.</text>
</comment>
<dbReference type="EMBL" id="ATBP01001838">
    <property type="protein sequence ID" value="ETR66650.1"/>
    <property type="molecule type" value="Genomic_DNA"/>
</dbReference>
<dbReference type="AlphaFoldDB" id="A0A1V1NVN7"/>
<evidence type="ECO:0000313" key="2">
    <source>
        <dbReference type="Proteomes" id="UP000189670"/>
    </source>
</evidence>
<sequence>MGKTSFLRKRYIYFSKNGYVGLNLGIETTSSNYSIIDEYTNIAVDAVKFVFVENDNSPDKASIHQVSYPIGTTIKDNNYFLQEWIIKNKTYKTG</sequence>
<organism evidence="1 2">
    <name type="scientific">Candidatus Magnetoglobus multicellularis str. Araruama</name>
    <dbReference type="NCBI Taxonomy" id="890399"/>
    <lineage>
        <taxon>Bacteria</taxon>
        <taxon>Pseudomonadati</taxon>
        <taxon>Thermodesulfobacteriota</taxon>
        <taxon>Desulfobacteria</taxon>
        <taxon>Desulfobacterales</taxon>
        <taxon>Desulfobacteraceae</taxon>
        <taxon>Candidatus Magnetoglobus</taxon>
    </lineage>
</organism>
<name>A0A1V1NVN7_9BACT</name>